<evidence type="ECO:0000313" key="2">
    <source>
        <dbReference type="EMBL" id="KFD56395.1"/>
    </source>
</evidence>
<evidence type="ECO:0000313" key="3">
    <source>
        <dbReference type="EMBL" id="KFD67961.1"/>
    </source>
</evidence>
<feature type="region of interest" description="Disordered" evidence="1">
    <location>
        <begin position="130"/>
        <end position="183"/>
    </location>
</feature>
<feature type="compositionally biased region" description="Basic residues" evidence="1">
    <location>
        <begin position="172"/>
        <end position="183"/>
    </location>
</feature>
<dbReference type="AlphaFoldDB" id="A0A085MGP9"/>
<dbReference type="Proteomes" id="UP000030764">
    <property type="component" value="Unassembled WGS sequence"/>
</dbReference>
<protein>
    <submittedName>
        <fullName evidence="2">Uncharacterized protein</fullName>
    </submittedName>
</protein>
<dbReference type="EMBL" id="KL363194">
    <property type="protein sequence ID" value="KFD56395.1"/>
    <property type="molecule type" value="Genomic_DNA"/>
</dbReference>
<organism evidence="2 4">
    <name type="scientific">Trichuris suis</name>
    <name type="common">pig whipworm</name>
    <dbReference type="NCBI Taxonomy" id="68888"/>
    <lineage>
        <taxon>Eukaryota</taxon>
        <taxon>Metazoa</taxon>
        <taxon>Ecdysozoa</taxon>
        <taxon>Nematoda</taxon>
        <taxon>Enoplea</taxon>
        <taxon>Dorylaimia</taxon>
        <taxon>Trichinellida</taxon>
        <taxon>Trichuridae</taxon>
        <taxon>Trichuris</taxon>
    </lineage>
</organism>
<keyword evidence="4" id="KW-1185">Reference proteome</keyword>
<evidence type="ECO:0000313" key="4">
    <source>
        <dbReference type="Proteomes" id="UP000030764"/>
    </source>
</evidence>
<reference evidence="2 4" key="1">
    <citation type="journal article" date="2014" name="Nat. Genet.">
        <title>Genome and transcriptome of the porcine whipworm Trichuris suis.</title>
        <authorList>
            <person name="Jex A.R."/>
            <person name="Nejsum P."/>
            <person name="Schwarz E.M."/>
            <person name="Hu L."/>
            <person name="Young N.D."/>
            <person name="Hall R.S."/>
            <person name="Korhonen P.K."/>
            <person name="Liao S."/>
            <person name="Thamsborg S."/>
            <person name="Xia J."/>
            <person name="Xu P."/>
            <person name="Wang S."/>
            <person name="Scheerlinck J.P."/>
            <person name="Hofmann A."/>
            <person name="Sternberg P.W."/>
            <person name="Wang J."/>
            <person name="Gasser R.B."/>
        </authorList>
    </citation>
    <scope>NUCLEOTIDE SEQUENCE [LARGE SCALE GENOMIC DNA]</scope>
    <source>
        <strain evidence="3">DCEP-RM93F</strain>
        <strain evidence="2">DCEP-RM93M</strain>
    </source>
</reference>
<proteinExistence type="predicted"/>
<accession>A0A085MGP9</accession>
<evidence type="ECO:0000256" key="1">
    <source>
        <dbReference type="SAM" id="MobiDB-lite"/>
    </source>
</evidence>
<name>A0A085MGP9_9BILA</name>
<dbReference type="EMBL" id="KL367509">
    <property type="protein sequence ID" value="KFD67961.1"/>
    <property type="molecule type" value="Genomic_DNA"/>
</dbReference>
<dbReference type="Proteomes" id="UP000030758">
    <property type="component" value="Unassembled WGS sequence"/>
</dbReference>
<gene>
    <name evidence="2" type="ORF">M513_02850</name>
    <name evidence="3" type="ORF">M514_02850</name>
</gene>
<sequence>MSHCSVKVIAIRKGCAVSETVYWYNLVPQDDCSEVTAPANAIYRYPVRVRGVDCCPRRLYRTSEVQCRRCDSQFGIGIVTKVLSGQAVEVDGTPHHIKDIRHRTSLIPKCQSEPETRRDKSAEEMLLYLPGRKQLTERGQAARPTTSSPPHEVPDAGQALEPQETGPYQSTRIHRSRHCPACD</sequence>